<proteinExistence type="predicted"/>
<keyword evidence="2" id="KW-1185">Reference proteome</keyword>
<evidence type="ECO:0000313" key="1">
    <source>
        <dbReference type="EMBL" id="RWX54406.1"/>
    </source>
</evidence>
<sequence>MYIARLRAQSGEKRSALVDLDGVIDYYTPPNLLYWLQLADGQTLYCLLTRVVPGFGSGERHGLSFEVIP</sequence>
<protein>
    <submittedName>
        <fullName evidence="1">Uncharacterized protein</fullName>
    </submittedName>
</protein>
<comment type="caution">
    <text evidence="1">The sequence shown here is derived from an EMBL/GenBank/DDBJ whole genome shotgun (WGS) entry which is preliminary data.</text>
</comment>
<evidence type="ECO:0000313" key="2">
    <source>
        <dbReference type="Proteomes" id="UP000287563"/>
    </source>
</evidence>
<gene>
    <name evidence="1" type="ORF">EDI28_17430</name>
</gene>
<accession>A0A3S3QZU9</accession>
<organism evidence="1 2">
    <name type="scientific">Photobacterium chitinilyticum</name>
    <dbReference type="NCBI Taxonomy" id="2485123"/>
    <lineage>
        <taxon>Bacteria</taxon>
        <taxon>Pseudomonadati</taxon>
        <taxon>Pseudomonadota</taxon>
        <taxon>Gammaproteobacteria</taxon>
        <taxon>Vibrionales</taxon>
        <taxon>Vibrionaceae</taxon>
        <taxon>Photobacterium</taxon>
    </lineage>
</organism>
<dbReference type="EMBL" id="RJLM01000007">
    <property type="protein sequence ID" value="RWX54406.1"/>
    <property type="molecule type" value="Genomic_DNA"/>
</dbReference>
<dbReference type="AlphaFoldDB" id="A0A3S3QZU9"/>
<name>A0A3S3QZU9_9GAMM</name>
<reference evidence="1 2" key="1">
    <citation type="submission" date="2018-11" db="EMBL/GenBank/DDBJ databases">
        <title>Photobacterium sp. BEI247 sp. nov., a marine bacterium isolated from Yongle Blue Hole in the South China Sea.</title>
        <authorList>
            <person name="Wang X."/>
        </authorList>
    </citation>
    <scope>NUCLEOTIDE SEQUENCE [LARGE SCALE GENOMIC DNA]</scope>
    <source>
        <strain evidence="2">BEI247</strain>
    </source>
</reference>
<dbReference type="Proteomes" id="UP000287563">
    <property type="component" value="Unassembled WGS sequence"/>
</dbReference>